<accession>A0A6G1SH45</accession>
<keyword evidence="7" id="KW-0597">Phosphoprotein</keyword>
<reference evidence="19" key="1">
    <citation type="submission" date="2018-10" db="EMBL/GenBank/DDBJ databases">
        <title>Transcriptome assembly of Aceria tosichella (Wheat curl mite) Type 2.</title>
        <authorList>
            <person name="Scully E.D."/>
            <person name="Geib S.M."/>
            <person name="Palmer N.A."/>
            <person name="Gupta A.K."/>
            <person name="Sarath G."/>
            <person name="Tatineni S."/>
        </authorList>
    </citation>
    <scope>NUCLEOTIDE SEQUENCE</scope>
    <source>
        <strain evidence="19">LincolnNE</strain>
    </source>
</reference>
<evidence type="ECO:0000256" key="11">
    <source>
        <dbReference type="ARBA" id="ARBA00022837"/>
    </source>
</evidence>
<evidence type="ECO:0000256" key="3">
    <source>
        <dbReference type="ARBA" id="ARBA00004496"/>
    </source>
</evidence>
<evidence type="ECO:0000256" key="14">
    <source>
        <dbReference type="ARBA" id="ARBA00023242"/>
    </source>
</evidence>
<organism evidence="19">
    <name type="scientific">Aceria tosichella</name>
    <name type="common">wheat curl mite</name>
    <dbReference type="NCBI Taxonomy" id="561515"/>
    <lineage>
        <taxon>Eukaryota</taxon>
        <taxon>Metazoa</taxon>
        <taxon>Ecdysozoa</taxon>
        <taxon>Arthropoda</taxon>
        <taxon>Chelicerata</taxon>
        <taxon>Arachnida</taxon>
        <taxon>Acari</taxon>
        <taxon>Acariformes</taxon>
        <taxon>Trombidiformes</taxon>
        <taxon>Prostigmata</taxon>
        <taxon>Eupodina</taxon>
        <taxon>Eriophyoidea</taxon>
        <taxon>Eriophyidae</taxon>
        <taxon>Eriophyinae</taxon>
        <taxon>Aceriini</taxon>
        <taxon>Aceria</taxon>
    </lineage>
</organism>
<dbReference type="AlphaFoldDB" id="A0A6G1SH45"/>
<keyword evidence="14" id="KW-0539">Nucleus</keyword>
<evidence type="ECO:0000256" key="8">
    <source>
        <dbReference type="ARBA" id="ARBA00022707"/>
    </source>
</evidence>
<evidence type="ECO:0000256" key="4">
    <source>
        <dbReference type="ARBA" id="ARBA00022448"/>
    </source>
</evidence>
<dbReference type="InterPro" id="IPR018247">
    <property type="entry name" value="EF_Hand_1_Ca_BS"/>
</dbReference>
<comment type="subcellular location">
    <subcellularLocation>
        <location evidence="2">Cell membrane</location>
    </subcellularLocation>
    <subcellularLocation>
        <location evidence="3">Cytoplasm</location>
    </subcellularLocation>
    <subcellularLocation>
        <location evidence="1">Nucleus</location>
    </subcellularLocation>
</comment>
<feature type="domain" description="EF-hand" evidence="18">
    <location>
        <begin position="227"/>
        <end position="262"/>
    </location>
</feature>
<keyword evidence="6" id="KW-0963">Cytoplasm</keyword>
<dbReference type="Gene3D" id="1.10.238.10">
    <property type="entry name" value="EF-hand"/>
    <property type="match status" value="2"/>
</dbReference>
<evidence type="ECO:0000256" key="9">
    <source>
        <dbReference type="ARBA" id="ARBA00022723"/>
    </source>
</evidence>
<evidence type="ECO:0000256" key="10">
    <source>
        <dbReference type="ARBA" id="ARBA00022737"/>
    </source>
</evidence>
<keyword evidence="11" id="KW-0106">Calcium</keyword>
<evidence type="ECO:0000256" key="13">
    <source>
        <dbReference type="ARBA" id="ARBA00023136"/>
    </source>
</evidence>
<proteinExistence type="inferred from homology"/>
<evidence type="ECO:0000256" key="16">
    <source>
        <dbReference type="ARBA" id="ARBA00038164"/>
    </source>
</evidence>
<dbReference type="PROSITE" id="PS50222">
    <property type="entry name" value="EF_HAND_2"/>
    <property type="match status" value="2"/>
</dbReference>
<protein>
    <submittedName>
        <fullName evidence="19">Calcium-binding protein p22</fullName>
    </submittedName>
</protein>
<sequence length="389" mass="43771">MGNKNSSMLQDEEIHLISEETGFSPAQIERLYERFKSLDKSGICGSLSRQDFLRVPELAINPLCDRIVHMFFVDCDEDHDRINFRQFMKVLATFRSSAKPTRSRQASRQESIQNILTSLSQNKFRHSRHSSCDGFFNYYPVQHHTTNQHSIHYVASTTHLAQHPFLSYNNNIVNNQAINNSVNHQNASTIGPGGNVVGLFKKPYAASNHNQYNVKSSLLDPDEPANSRKQKLYFMFKIYDVDNDDRISLDDLKQILTTMVGKYISNSKLTELAIKTLKQADRNGDGFIDFDEFCTAFLHRDIDELLRVKFATSSNSGASSPTSSNNINNNNNNNNKETNVGGINNNELNNSKGTLPASTLAPTLPTATSAAMTLTRAVRENILNKSILR</sequence>
<feature type="domain" description="EF-hand" evidence="18">
    <location>
        <begin position="268"/>
        <end position="303"/>
    </location>
</feature>
<dbReference type="GO" id="GO:0015031">
    <property type="term" value="P:protein transport"/>
    <property type="evidence" value="ECO:0007669"/>
    <property type="project" value="UniProtKB-KW"/>
</dbReference>
<keyword evidence="10" id="KW-0677">Repeat</keyword>
<evidence type="ECO:0000256" key="15">
    <source>
        <dbReference type="ARBA" id="ARBA00023288"/>
    </source>
</evidence>
<keyword evidence="9" id="KW-0479">Metal-binding</keyword>
<evidence type="ECO:0000256" key="7">
    <source>
        <dbReference type="ARBA" id="ARBA00022553"/>
    </source>
</evidence>
<gene>
    <name evidence="19" type="primary">Chp_3</name>
    <name evidence="19" type="ORF">g.3397</name>
</gene>
<keyword evidence="8" id="KW-0519">Myristate</keyword>
<evidence type="ECO:0000259" key="18">
    <source>
        <dbReference type="PROSITE" id="PS50222"/>
    </source>
</evidence>
<keyword evidence="15" id="KW-0449">Lipoprotein</keyword>
<keyword evidence="5" id="KW-1003">Cell membrane</keyword>
<comment type="similarity">
    <text evidence="16">Belongs to the calcineurin regulatory subunit family. CHP subfamily.</text>
</comment>
<evidence type="ECO:0000256" key="5">
    <source>
        <dbReference type="ARBA" id="ARBA00022475"/>
    </source>
</evidence>
<dbReference type="Pfam" id="PF13499">
    <property type="entry name" value="EF-hand_7"/>
    <property type="match status" value="1"/>
</dbReference>
<evidence type="ECO:0000313" key="19">
    <source>
        <dbReference type="EMBL" id="MDE49233.1"/>
    </source>
</evidence>
<dbReference type="GO" id="GO:0005509">
    <property type="term" value="F:calcium ion binding"/>
    <property type="evidence" value="ECO:0007669"/>
    <property type="project" value="InterPro"/>
</dbReference>
<dbReference type="SUPFAM" id="SSF47473">
    <property type="entry name" value="EF-hand"/>
    <property type="match status" value="1"/>
</dbReference>
<evidence type="ECO:0000256" key="2">
    <source>
        <dbReference type="ARBA" id="ARBA00004236"/>
    </source>
</evidence>
<keyword evidence="12" id="KW-0653">Protein transport</keyword>
<dbReference type="GO" id="GO:0005886">
    <property type="term" value="C:plasma membrane"/>
    <property type="evidence" value="ECO:0007669"/>
    <property type="project" value="UniProtKB-SubCell"/>
</dbReference>
<evidence type="ECO:0000256" key="1">
    <source>
        <dbReference type="ARBA" id="ARBA00004123"/>
    </source>
</evidence>
<dbReference type="SMART" id="SM00054">
    <property type="entry name" value="EFh"/>
    <property type="match status" value="3"/>
</dbReference>
<dbReference type="InterPro" id="IPR011992">
    <property type="entry name" value="EF-hand-dom_pair"/>
</dbReference>
<keyword evidence="13" id="KW-0472">Membrane</keyword>
<dbReference type="GO" id="GO:0005634">
    <property type="term" value="C:nucleus"/>
    <property type="evidence" value="ECO:0007669"/>
    <property type="project" value="UniProtKB-SubCell"/>
</dbReference>
<evidence type="ECO:0000256" key="17">
    <source>
        <dbReference type="SAM" id="MobiDB-lite"/>
    </source>
</evidence>
<dbReference type="GO" id="GO:0005737">
    <property type="term" value="C:cytoplasm"/>
    <property type="evidence" value="ECO:0007669"/>
    <property type="project" value="UniProtKB-SubCell"/>
</dbReference>
<evidence type="ECO:0000256" key="12">
    <source>
        <dbReference type="ARBA" id="ARBA00022927"/>
    </source>
</evidence>
<dbReference type="InterPro" id="IPR051875">
    <property type="entry name" value="Calcineurin_B_homologous"/>
</dbReference>
<dbReference type="EMBL" id="GGYP01004462">
    <property type="protein sequence ID" value="MDE49233.1"/>
    <property type="molecule type" value="Transcribed_RNA"/>
</dbReference>
<evidence type="ECO:0000256" key="6">
    <source>
        <dbReference type="ARBA" id="ARBA00022490"/>
    </source>
</evidence>
<dbReference type="InterPro" id="IPR002048">
    <property type="entry name" value="EF_hand_dom"/>
</dbReference>
<dbReference type="CDD" id="cd00051">
    <property type="entry name" value="EFh"/>
    <property type="match status" value="1"/>
</dbReference>
<dbReference type="PANTHER" id="PTHR46002">
    <property type="entry name" value="EG:114D9.1 PROTEIN-RELATED"/>
    <property type="match status" value="1"/>
</dbReference>
<feature type="region of interest" description="Disordered" evidence="17">
    <location>
        <begin position="313"/>
        <end position="361"/>
    </location>
</feature>
<keyword evidence="4" id="KW-0813">Transport</keyword>
<dbReference type="PROSITE" id="PS00018">
    <property type="entry name" value="EF_HAND_1"/>
    <property type="match status" value="2"/>
</dbReference>
<name>A0A6G1SH45_9ACAR</name>